<comment type="caution">
    <text evidence="1">The sequence shown here is derived from an EMBL/GenBank/DDBJ whole genome shotgun (WGS) entry which is preliminary data.</text>
</comment>
<dbReference type="OrthoDB" id="5920537at2759"/>
<organism evidence="1 2">
    <name type="scientific">Trichinella nelsoni</name>
    <dbReference type="NCBI Taxonomy" id="6336"/>
    <lineage>
        <taxon>Eukaryota</taxon>
        <taxon>Metazoa</taxon>
        <taxon>Ecdysozoa</taxon>
        <taxon>Nematoda</taxon>
        <taxon>Enoplea</taxon>
        <taxon>Dorylaimia</taxon>
        <taxon>Trichinellida</taxon>
        <taxon>Trichinellidae</taxon>
        <taxon>Trichinella</taxon>
    </lineage>
</organism>
<dbReference type="EMBL" id="JYDL01000055">
    <property type="protein sequence ID" value="KRX19783.1"/>
    <property type="molecule type" value="Genomic_DNA"/>
</dbReference>
<evidence type="ECO:0000313" key="2">
    <source>
        <dbReference type="Proteomes" id="UP000054630"/>
    </source>
</evidence>
<dbReference type="Proteomes" id="UP000054630">
    <property type="component" value="Unassembled WGS sequence"/>
</dbReference>
<name>A0A0V0RZF9_9BILA</name>
<sequence>MRVQLLACGMAADDAPHSFMRVGYTFFVPMNQTCLARAELVLPPPPPPAWAAFIQLIYYSTCISPSGGVSGRKILNSGKFSKISNGQRGISFWRARQLSVQPFDFSSAFAPVSSSVLSVYNTDVMEYAWERRLAIVQPDTWYLEATARAREIDKHGKCPLRVATKLGGSFVQYAV</sequence>
<gene>
    <name evidence="1" type="ORF">T07_2382</name>
</gene>
<protein>
    <submittedName>
        <fullName evidence="1">Uncharacterized protein</fullName>
    </submittedName>
</protein>
<keyword evidence="2" id="KW-1185">Reference proteome</keyword>
<accession>A0A0V0RZF9</accession>
<evidence type="ECO:0000313" key="1">
    <source>
        <dbReference type="EMBL" id="KRX19783.1"/>
    </source>
</evidence>
<reference evidence="1 2" key="1">
    <citation type="submission" date="2015-01" db="EMBL/GenBank/DDBJ databases">
        <title>Evolution of Trichinella species and genotypes.</title>
        <authorList>
            <person name="Korhonen P.K."/>
            <person name="Edoardo P."/>
            <person name="Giuseppe L.R."/>
            <person name="Gasser R.B."/>
        </authorList>
    </citation>
    <scope>NUCLEOTIDE SEQUENCE [LARGE SCALE GENOMIC DNA]</scope>
    <source>
        <strain evidence="1">ISS37</strain>
    </source>
</reference>
<dbReference type="AlphaFoldDB" id="A0A0V0RZF9"/>
<proteinExistence type="predicted"/>